<dbReference type="InterPro" id="IPR011990">
    <property type="entry name" value="TPR-like_helical_dom_sf"/>
</dbReference>
<dbReference type="EMBL" id="CP002207">
    <property type="protein sequence ID" value="ADP31153.1"/>
    <property type="molecule type" value="Genomic_DNA"/>
</dbReference>
<sequence>MSKVASEVVGGVLNELHLAIKKHDIEKAESLFEQAKATFDEMEENQDVLIYFSLLEERYRMMLFDARGKRLPDRSYFDDSQSKCIEQTDDMIDYYFYFFEAMHEAYNKNFERAISLYKVAEKKIVKIPDKIEAAEFYFKVSWLYMSLRQSVVSLNYAKDAMNIYKVHEGYKKKLAVSLVVMATNYMHMNRFQKAEEYFTQSIEISKEIEDSFLEAMLHHNISILYSNSGRSIDCIQAVQQALSHDEWCESSYYINSLYMLTREFFKIGEKNKALFYYKKGQEELDKNGNKIYEKKINMIYNLYCRDTSESFPACKNDIHSLNKLNDLDGVHDLSLLISSHYEYKGDYKEALEFAKMAMIAENKMRSLGSEM</sequence>
<dbReference type="Pfam" id="PF13181">
    <property type="entry name" value="TPR_8"/>
    <property type="match status" value="1"/>
</dbReference>
<proteinExistence type="predicted"/>
<accession>A0ABM5LTI6</accession>
<dbReference type="SMART" id="SM00028">
    <property type="entry name" value="TPR"/>
    <property type="match status" value="4"/>
</dbReference>
<name>A0ABM5LTI6_BACA1</name>
<feature type="repeat" description="TPR" evidence="1">
    <location>
        <begin position="175"/>
        <end position="208"/>
    </location>
</feature>
<dbReference type="InterPro" id="IPR019734">
    <property type="entry name" value="TPR_rpt"/>
</dbReference>
<dbReference type="Gene3D" id="1.25.40.10">
    <property type="entry name" value="Tetratricopeptide repeat domain"/>
    <property type="match status" value="2"/>
</dbReference>
<gene>
    <name evidence="2" type="ordered locus">BATR1942_00975</name>
</gene>
<evidence type="ECO:0000256" key="1">
    <source>
        <dbReference type="PROSITE-ProRule" id="PRU00339"/>
    </source>
</evidence>
<dbReference type="Pfam" id="PF18801">
    <property type="entry name" value="RapH_N"/>
    <property type="match status" value="1"/>
</dbReference>
<reference evidence="2 3" key="1">
    <citation type="journal article" date="2011" name="Front. Microbiol.">
        <title>Genomic signatures of strain selection and enhancement in Bacillus atrophaeus var. globigii, a historical biowarfare simulant.</title>
        <authorList>
            <person name="Gibbons H.S."/>
            <person name="Broomall S.M."/>
            <person name="McNew L.A."/>
            <person name="Daligault H."/>
            <person name="Chapman C."/>
            <person name="Bruce D."/>
            <person name="Karavis M."/>
            <person name="Krepps M."/>
            <person name="McGregor P.A."/>
            <person name="Hong C."/>
            <person name="Park K.H."/>
            <person name="Akmal A."/>
            <person name="Feldman A."/>
            <person name="Lin J.S."/>
            <person name="Chang W.E."/>
            <person name="Higgs B.W."/>
            <person name="Demirev P."/>
            <person name="Lindquist J."/>
            <person name="Liem A."/>
            <person name="Fochler E."/>
            <person name="Read T.D."/>
            <person name="Tapia R."/>
            <person name="Johnson S."/>
            <person name="Bishop-Lilly K.A."/>
            <person name="Detter C."/>
            <person name="Han C."/>
            <person name="Sozhamannan S."/>
            <person name="Rosenzweig C.N."/>
            <person name="Skowronski E.W."/>
        </authorList>
    </citation>
    <scope>NUCLEOTIDE SEQUENCE [LARGE SCALE GENOMIC DNA]</scope>
    <source>
        <strain evidence="2 3">1942</strain>
    </source>
</reference>
<keyword evidence="1" id="KW-0802">TPR repeat</keyword>
<dbReference type="RefSeq" id="WP_003328419.1">
    <property type="nucleotide sequence ID" value="NC_014639.1"/>
</dbReference>
<evidence type="ECO:0000313" key="3">
    <source>
        <dbReference type="Proteomes" id="UP000006867"/>
    </source>
</evidence>
<organism evidence="2 3">
    <name type="scientific">Bacillus atrophaeus (strain 1942)</name>
    <dbReference type="NCBI Taxonomy" id="720555"/>
    <lineage>
        <taxon>Bacteria</taxon>
        <taxon>Bacillati</taxon>
        <taxon>Bacillota</taxon>
        <taxon>Bacilli</taxon>
        <taxon>Bacillales</taxon>
        <taxon>Bacillaceae</taxon>
        <taxon>Bacillus</taxon>
    </lineage>
</organism>
<evidence type="ECO:0000313" key="2">
    <source>
        <dbReference type="EMBL" id="ADP31153.1"/>
    </source>
</evidence>
<keyword evidence="3" id="KW-1185">Reference proteome</keyword>
<protein>
    <submittedName>
        <fullName evidence="2">RapK</fullName>
    </submittedName>
</protein>
<dbReference type="Proteomes" id="UP000006867">
    <property type="component" value="Chromosome"/>
</dbReference>
<dbReference type="SUPFAM" id="SSF48452">
    <property type="entry name" value="TPR-like"/>
    <property type="match status" value="1"/>
</dbReference>
<dbReference type="PROSITE" id="PS50005">
    <property type="entry name" value="TPR"/>
    <property type="match status" value="1"/>
</dbReference>